<dbReference type="PANTHER" id="PTHR30404">
    <property type="entry name" value="N-ACETYLMURAMOYL-L-ALANINE AMIDASE"/>
    <property type="match status" value="1"/>
</dbReference>
<name>A0AAJ5WRH7_9BACT</name>
<feature type="domain" description="MurNAc-LAA" evidence="4">
    <location>
        <begin position="107"/>
        <end position="307"/>
    </location>
</feature>
<dbReference type="InterPro" id="IPR002508">
    <property type="entry name" value="MurNAc-LAA_cat"/>
</dbReference>
<dbReference type="GO" id="GO:0009253">
    <property type="term" value="P:peptidoglycan catabolic process"/>
    <property type="evidence" value="ECO:0007669"/>
    <property type="project" value="InterPro"/>
</dbReference>
<protein>
    <recommendedName>
        <fullName evidence="2">N-acetylmuramoyl-L-alanine amidase</fullName>
        <ecNumber evidence="2">3.5.1.28</ecNumber>
    </recommendedName>
</protein>
<sequence length="329" mass="36025">MMMKKIGSIGIFLVSLIAVAAFTRKERLPEQPKPVLSTIIIDAGHGGVDPGARGQLMTEAKVALSISLKLGKAIEAAMPEVKVIYTRTTDVLAGGGTNVQESLRYRARMANEAKGDLFVSIHCNAAGVKAGGWYAKKVVGHTNKTVYVGKGKNRKKKTVRSPIYENYWVKNWQHGTETYIWAADRGEAKSESINMTQDDGGENVEDSTDILDLSSPEARIRAQLYEKKYFTKSLLLANYVEEEFVKGGRVSRGVKQRNEKGIWVLQATGMPSVLIETGFVSHTEEEEYIVSEKGQEEIVASILSSLLRYRASLEGKPAGGAADSPPTEQ</sequence>
<dbReference type="SMART" id="SM00646">
    <property type="entry name" value="Ami_3"/>
    <property type="match status" value="1"/>
</dbReference>
<evidence type="ECO:0000313" key="6">
    <source>
        <dbReference type="Proteomes" id="UP001220610"/>
    </source>
</evidence>
<dbReference type="PANTHER" id="PTHR30404:SF0">
    <property type="entry name" value="N-ACETYLMURAMOYL-L-ALANINE AMIDASE AMIC"/>
    <property type="match status" value="1"/>
</dbReference>
<dbReference type="EMBL" id="CP119311">
    <property type="protein sequence ID" value="WEK34754.1"/>
    <property type="molecule type" value="Genomic_DNA"/>
</dbReference>
<dbReference type="InterPro" id="IPR050695">
    <property type="entry name" value="N-acetylmuramoyl_amidase_3"/>
</dbReference>
<keyword evidence="3" id="KW-0378">Hydrolase</keyword>
<dbReference type="CDD" id="cd02696">
    <property type="entry name" value="MurNAc-LAA"/>
    <property type="match status" value="1"/>
</dbReference>
<dbReference type="EC" id="3.5.1.28" evidence="2"/>
<gene>
    <name evidence="5" type="ORF">P0Y53_19890</name>
</gene>
<proteinExistence type="predicted"/>
<evidence type="ECO:0000313" key="5">
    <source>
        <dbReference type="EMBL" id="WEK34754.1"/>
    </source>
</evidence>
<evidence type="ECO:0000256" key="3">
    <source>
        <dbReference type="ARBA" id="ARBA00022801"/>
    </source>
</evidence>
<dbReference type="Proteomes" id="UP001220610">
    <property type="component" value="Chromosome"/>
</dbReference>
<evidence type="ECO:0000256" key="1">
    <source>
        <dbReference type="ARBA" id="ARBA00001561"/>
    </source>
</evidence>
<accession>A0AAJ5WRH7</accession>
<evidence type="ECO:0000256" key="2">
    <source>
        <dbReference type="ARBA" id="ARBA00011901"/>
    </source>
</evidence>
<dbReference type="Gene3D" id="3.40.630.40">
    <property type="entry name" value="Zn-dependent exopeptidases"/>
    <property type="match status" value="1"/>
</dbReference>
<dbReference type="GO" id="GO:0008745">
    <property type="term" value="F:N-acetylmuramoyl-L-alanine amidase activity"/>
    <property type="evidence" value="ECO:0007669"/>
    <property type="project" value="UniProtKB-EC"/>
</dbReference>
<evidence type="ECO:0000259" key="4">
    <source>
        <dbReference type="SMART" id="SM00646"/>
    </source>
</evidence>
<reference evidence="5" key="1">
    <citation type="submission" date="2023-03" db="EMBL/GenBank/DDBJ databases">
        <title>Andean soil-derived lignocellulolytic bacterial consortium as a source of novel taxa and putative plastic-active enzymes.</title>
        <authorList>
            <person name="Diaz-Garcia L."/>
            <person name="Chuvochina M."/>
            <person name="Feuerriegel G."/>
            <person name="Bunk B."/>
            <person name="Sproer C."/>
            <person name="Streit W.R."/>
            <person name="Rodriguez L.M."/>
            <person name="Overmann J."/>
            <person name="Jimenez D.J."/>
        </authorList>
    </citation>
    <scope>NUCLEOTIDE SEQUENCE</scope>
    <source>
        <strain evidence="5">MAG 7</strain>
    </source>
</reference>
<organism evidence="5 6">
    <name type="scientific">Candidatus Pseudobacter hemicellulosilyticus</name>
    <dbReference type="NCBI Taxonomy" id="3121375"/>
    <lineage>
        <taxon>Bacteria</taxon>
        <taxon>Pseudomonadati</taxon>
        <taxon>Bacteroidota</taxon>
        <taxon>Chitinophagia</taxon>
        <taxon>Chitinophagales</taxon>
        <taxon>Chitinophagaceae</taxon>
        <taxon>Pseudobacter</taxon>
    </lineage>
</organism>
<dbReference type="GO" id="GO:0030288">
    <property type="term" value="C:outer membrane-bounded periplasmic space"/>
    <property type="evidence" value="ECO:0007669"/>
    <property type="project" value="TreeGrafter"/>
</dbReference>
<dbReference type="Pfam" id="PF01520">
    <property type="entry name" value="Amidase_3"/>
    <property type="match status" value="1"/>
</dbReference>
<dbReference type="AlphaFoldDB" id="A0AAJ5WRH7"/>
<comment type="catalytic activity">
    <reaction evidence="1">
        <text>Hydrolyzes the link between N-acetylmuramoyl residues and L-amino acid residues in certain cell-wall glycopeptides.</text>
        <dbReference type="EC" id="3.5.1.28"/>
    </reaction>
</comment>
<dbReference type="SUPFAM" id="SSF53187">
    <property type="entry name" value="Zn-dependent exopeptidases"/>
    <property type="match status" value="1"/>
</dbReference>